<dbReference type="InterPro" id="IPR000743">
    <property type="entry name" value="Glyco_hydro_28"/>
</dbReference>
<dbReference type="PANTHER" id="PTHR31339:SF9">
    <property type="entry name" value="PLASMIN AND FIBRONECTIN-BINDING PROTEIN A"/>
    <property type="match status" value="1"/>
</dbReference>
<evidence type="ECO:0000256" key="3">
    <source>
        <dbReference type="ARBA" id="ARBA00023295"/>
    </source>
</evidence>
<dbReference type="SUPFAM" id="SSF51126">
    <property type="entry name" value="Pectin lyase-like"/>
    <property type="match status" value="1"/>
</dbReference>
<dbReference type="GO" id="GO:0005975">
    <property type="term" value="P:carbohydrate metabolic process"/>
    <property type="evidence" value="ECO:0007669"/>
    <property type="project" value="InterPro"/>
</dbReference>
<evidence type="ECO:0000313" key="6">
    <source>
        <dbReference type="EMBL" id="OQP43205.1"/>
    </source>
</evidence>
<evidence type="ECO:0000256" key="5">
    <source>
        <dbReference type="SAM" id="SignalP"/>
    </source>
</evidence>
<dbReference type="EMBL" id="LVXG01000056">
    <property type="protein sequence ID" value="OQP43205.1"/>
    <property type="molecule type" value="Genomic_DNA"/>
</dbReference>
<dbReference type="GO" id="GO:0004650">
    <property type="term" value="F:polygalacturonase activity"/>
    <property type="evidence" value="ECO:0007669"/>
    <property type="project" value="InterPro"/>
</dbReference>
<dbReference type="PANTHER" id="PTHR31339">
    <property type="entry name" value="PECTIN LYASE-RELATED"/>
    <property type="match status" value="1"/>
</dbReference>
<name>A0A1V9EB92_9BACT</name>
<dbReference type="InterPro" id="IPR006626">
    <property type="entry name" value="PbH1"/>
</dbReference>
<reference evidence="7" key="1">
    <citation type="submission" date="2016-04" db="EMBL/GenBank/DDBJ databases">
        <authorList>
            <person name="Chen L."/>
            <person name="Zhuang W."/>
            <person name="Wang G."/>
        </authorList>
    </citation>
    <scope>NUCLEOTIDE SEQUENCE [LARGE SCALE GENOMIC DNA]</scope>
    <source>
        <strain evidence="7">17621</strain>
    </source>
</reference>
<comment type="caution">
    <text evidence="6">The sequence shown here is derived from an EMBL/GenBank/DDBJ whole genome shotgun (WGS) entry which is preliminary data.</text>
</comment>
<protein>
    <submittedName>
        <fullName evidence="6">Glycoside hydrolase</fullName>
    </submittedName>
</protein>
<evidence type="ECO:0000256" key="2">
    <source>
        <dbReference type="ARBA" id="ARBA00022801"/>
    </source>
</evidence>
<gene>
    <name evidence="6" type="ORF">A4H97_12025</name>
</gene>
<dbReference type="OrthoDB" id="9795222at2"/>
<keyword evidence="5" id="KW-0732">Signal</keyword>
<evidence type="ECO:0000256" key="4">
    <source>
        <dbReference type="RuleBase" id="RU361169"/>
    </source>
</evidence>
<evidence type="ECO:0000313" key="7">
    <source>
        <dbReference type="Proteomes" id="UP000192610"/>
    </source>
</evidence>
<keyword evidence="2 4" id="KW-0378">Hydrolase</keyword>
<feature type="chain" id="PRO_5013139432" evidence="5">
    <location>
        <begin position="25"/>
        <end position="553"/>
    </location>
</feature>
<comment type="similarity">
    <text evidence="1 4">Belongs to the glycosyl hydrolase 28 family.</text>
</comment>
<organism evidence="6 7">
    <name type="scientific">Niastella yeongjuensis</name>
    <dbReference type="NCBI Taxonomy" id="354355"/>
    <lineage>
        <taxon>Bacteria</taxon>
        <taxon>Pseudomonadati</taxon>
        <taxon>Bacteroidota</taxon>
        <taxon>Chitinophagia</taxon>
        <taxon>Chitinophagales</taxon>
        <taxon>Chitinophagaceae</taxon>
        <taxon>Niastella</taxon>
    </lineage>
</organism>
<dbReference type="Gene3D" id="2.160.20.10">
    <property type="entry name" value="Single-stranded right-handed beta-helix, Pectin lyase-like"/>
    <property type="match status" value="1"/>
</dbReference>
<dbReference type="Pfam" id="PF00295">
    <property type="entry name" value="Glyco_hydro_28"/>
    <property type="match status" value="1"/>
</dbReference>
<keyword evidence="7" id="KW-1185">Reference proteome</keyword>
<dbReference type="SMART" id="SM00710">
    <property type="entry name" value="PbH1"/>
    <property type="match status" value="7"/>
</dbReference>
<dbReference type="InterPro" id="IPR012334">
    <property type="entry name" value="Pectin_lyas_fold"/>
</dbReference>
<keyword evidence="3 4" id="KW-0326">Glycosidase</keyword>
<sequence length="553" mass="60618">MKKNRRIAAGILVALCLPGAFLQAQTSKEKTTFSWSNLPTAVQPVFKPDTFNIVQFGSVPDGLTLNTNAINKAITTCSSKGGGVVLIPGGIWLTGPVEMKSNVNLHIDRDAILLFSKDFDQYPLVEGTYEGSRSARNQSPVQGTNLENIAITGSGVIDGNGDVWRMVGKDRLTESQWKTKVASGGLVSSDNRIWFPSAKTKLAFDQRRGTALLPGQTLKDFEDIKDFLRPNLVVFNNCKKVLLEGVTFQNSPAWCLHPVLCEDLTVRNLFVKNPDYAQNGDGLDVESCKNVLIEGNTFDVGDDGICIKSGKDEEGRKRGRPTENVVIRNNVVYKAHGGFVIGSEMSGGARNIFVYDCSFMGTDIGLRFKTARGRGGVVENIYVKNIRMKDIVQDAILFDMYYFAKAPGANEKIEVPPVTEATPRFRNFQITDIVCNGANRGIFIRGLPEMKVKDIDLNNIVLKTNKGAEIIEANGIRMKDLTLLSNNANPVVYVQSGSNITLNGFKYSPNAGVVFSINGDKNENIRVSNANLSNNHDKVEFNNGANRSVFIAE</sequence>
<dbReference type="Proteomes" id="UP000192610">
    <property type="component" value="Unassembled WGS sequence"/>
</dbReference>
<feature type="signal peptide" evidence="5">
    <location>
        <begin position="1"/>
        <end position="24"/>
    </location>
</feature>
<proteinExistence type="inferred from homology"/>
<dbReference type="STRING" id="354355.SAMN05660816_03070"/>
<dbReference type="InterPro" id="IPR051801">
    <property type="entry name" value="GH28_Enzymes"/>
</dbReference>
<dbReference type="AlphaFoldDB" id="A0A1V9EB92"/>
<accession>A0A1V9EB92</accession>
<evidence type="ECO:0000256" key="1">
    <source>
        <dbReference type="ARBA" id="ARBA00008834"/>
    </source>
</evidence>
<dbReference type="InterPro" id="IPR011050">
    <property type="entry name" value="Pectin_lyase_fold/virulence"/>
</dbReference>